<evidence type="ECO:0000313" key="1">
    <source>
        <dbReference type="EMBL" id="BBY71403.1"/>
    </source>
</evidence>
<dbReference type="SUPFAM" id="SSF159245">
    <property type="entry name" value="AttH-like"/>
    <property type="match status" value="1"/>
</dbReference>
<name>A0ABN6AVD1_9MYCO</name>
<protein>
    <recommendedName>
        <fullName evidence="3">AttH domain-containing protein</fullName>
    </recommendedName>
</protein>
<evidence type="ECO:0000313" key="2">
    <source>
        <dbReference type="Proteomes" id="UP000466578"/>
    </source>
</evidence>
<keyword evidence="2" id="KW-1185">Reference proteome</keyword>
<accession>A0ABN6AVD1</accession>
<dbReference type="EMBL" id="AP022597">
    <property type="protein sequence ID" value="BBY71403.1"/>
    <property type="molecule type" value="Genomic_DNA"/>
</dbReference>
<gene>
    <name evidence="1" type="ORF">MPRI_35900</name>
</gene>
<proteinExistence type="predicted"/>
<dbReference type="Proteomes" id="UP000466578">
    <property type="component" value="Chromosome"/>
</dbReference>
<sequence length="279" mass="30353">MLPNGELLADRSWGRAADGRGPATGNVKVTCVEPLKKWKVTFDGAGEPTTRARMAVGPVGAGRATAFRFDVELDAAAPVWDMHAALGFENLSWAAFHHTQGFRCRGSLSVEGDRQWSLDGVAHRDHSSGPRHLADFGGLNFFVAVFPDCGRVANGLVNWRREGQVDIRISTVQQDEVCTIGTDLTITGLSDLATHEPHHLTLTVGVDPPEVYTAEFLHGYTLTLLEPNVNVNGAAMEEEHDPLLVTQGAMKFTAPDGQVGWGVVERDYRRSFLPSPEAR</sequence>
<organism evidence="1 2">
    <name type="scientific">Mycobacterium paraintracellulare</name>
    <dbReference type="NCBI Taxonomy" id="1138383"/>
    <lineage>
        <taxon>Bacteria</taxon>
        <taxon>Bacillati</taxon>
        <taxon>Actinomycetota</taxon>
        <taxon>Actinomycetes</taxon>
        <taxon>Mycobacteriales</taxon>
        <taxon>Mycobacteriaceae</taxon>
        <taxon>Mycobacterium</taxon>
        <taxon>Mycobacterium avium complex (MAC)</taxon>
    </lineage>
</organism>
<reference evidence="1 2" key="1">
    <citation type="journal article" date="2019" name="Emerg. Microbes Infect.">
        <title>Comprehensive subspecies identification of 175 nontuberculous mycobacteria species based on 7547 genomic profiles.</title>
        <authorList>
            <person name="Matsumoto Y."/>
            <person name="Kinjo T."/>
            <person name="Motooka D."/>
            <person name="Nabeya D."/>
            <person name="Jung N."/>
            <person name="Uechi K."/>
            <person name="Horii T."/>
            <person name="Iida T."/>
            <person name="Fujita J."/>
            <person name="Nakamura S."/>
        </authorList>
    </citation>
    <scope>NUCLEOTIDE SEQUENCE [LARGE SCALE GENOMIC DNA]</scope>
    <source>
        <strain evidence="1 2">JCM 30622</strain>
    </source>
</reference>
<evidence type="ECO:0008006" key="3">
    <source>
        <dbReference type="Google" id="ProtNLM"/>
    </source>
</evidence>